<organism evidence="5 6">
    <name type="scientific">Dentipellis fragilis</name>
    <dbReference type="NCBI Taxonomy" id="205917"/>
    <lineage>
        <taxon>Eukaryota</taxon>
        <taxon>Fungi</taxon>
        <taxon>Dikarya</taxon>
        <taxon>Basidiomycota</taxon>
        <taxon>Agaricomycotina</taxon>
        <taxon>Agaricomycetes</taxon>
        <taxon>Russulales</taxon>
        <taxon>Hericiaceae</taxon>
        <taxon>Dentipellis</taxon>
    </lineage>
</organism>
<dbReference type="PANTHER" id="PTHR34997">
    <property type="entry name" value="AM15"/>
    <property type="match status" value="1"/>
</dbReference>
<dbReference type="InterPro" id="IPR052210">
    <property type="entry name" value="LysM1-like"/>
</dbReference>
<gene>
    <name evidence="5" type="ORF">EVG20_g7927</name>
</gene>
<dbReference type="PROSITE" id="PS51782">
    <property type="entry name" value="LYSM"/>
    <property type="match status" value="2"/>
</dbReference>
<evidence type="ECO:0000313" key="6">
    <source>
        <dbReference type="Proteomes" id="UP000298327"/>
    </source>
</evidence>
<dbReference type="SMART" id="SM00257">
    <property type="entry name" value="LysM"/>
    <property type="match status" value="2"/>
</dbReference>
<sequence length="140" mass="14695">MFFALPLASLCLLAVQLSGVRAQANCDRFYAVNSGDTCDAISATQHVSTYQLATVNADKIDPACDNIFPGEVLCLGLSGEDCKTTYVVTDVDTCATITTANNVSLTTLLANNPNVNTQCSNIYPGEVLCTATQIFVGGSN</sequence>
<dbReference type="STRING" id="205917.A0A4Y9Y9T2"/>
<feature type="domain" description="LysM" evidence="4">
    <location>
        <begin position="84"/>
        <end position="130"/>
    </location>
</feature>
<evidence type="ECO:0000313" key="5">
    <source>
        <dbReference type="EMBL" id="TFY59075.1"/>
    </source>
</evidence>
<dbReference type="Gene3D" id="3.10.350.10">
    <property type="entry name" value="LysM domain"/>
    <property type="match status" value="2"/>
</dbReference>
<keyword evidence="1" id="KW-0147">Chitin-binding</keyword>
<dbReference type="Pfam" id="PF01476">
    <property type="entry name" value="LysM"/>
    <property type="match status" value="2"/>
</dbReference>
<feature type="domain" description="LysM" evidence="4">
    <location>
        <begin position="28"/>
        <end position="75"/>
    </location>
</feature>
<dbReference type="InterPro" id="IPR018392">
    <property type="entry name" value="LysM"/>
</dbReference>
<evidence type="ECO:0000256" key="2">
    <source>
        <dbReference type="ARBA" id="ARBA00023026"/>
    </source>
</evidence>
<reference evidence="5 6" key="1">
    <citation type="submission" date="2019-02" db="EMBL/GenBank/DDBJ databases">
        <title>Genome sequencing of the rare red list fungi Dentipellis fragilis.</title>
        <authorList>
            <person name="Buettner E."/>
            <person name="Kellner H."/>
        </authorList>
    </citation>
    <scope>NUCLEOTIDE SEQUENCE [LARGE SCALE GENOMIC DNA]</scope>
    <source>
        <strain evidence="5 6">DSM 105465</strain>
    </source>
</reference>
<dbReference type="SUPFAM" id="SSF54106">
    <property type="entry name" value="LysM domain"/>
    <property type="match status" value="2"/>
</dbReference>
<feature type="chain" id="PRO_5021367029" description="LysM domain-containing protein" evidence="3">
    <location>
        <begin position="23"/>
        <end position="140"/>
    </location>
</feature>
<comment type="caution">
    <text evidence="5">The sequence shown here is derived from an EMBL/GenBank/DDBJ whole genome shotgun (WGS) entry which is preliminary data.</text>
</comment>
<dbReference type="PANTHER" id="PTHR34997:SF1">
    <property type="entry name" value="PEPTIDOGLYCAN-BINDING LYSIN DOMAIN"/>
    <property type="match status" value="1"/>
</dbReference>
<dbReference type="Proteomes" id="UP000298327">
    <property type="component" value="Unassembled WGS sequence"/>
</dbReference>
<name>A0A4Y9Y9T2_9AGAM</name>
<protein>
    <recommendedName>
        <fullName evidence="4">LysM domain-containing protein</fullName>
    </recommendedName>
</protein>
<evidence type="ECO:0000259" key="4">
    <source>
        <dbReference type="PROSITE" id="PS51782"/>
    </source>
</evidence>
<dbReference type="GO" id="GO:0008061">
    <property type="term" value="F:chitin binding"/>
    <property type="evidence" value="ECO:0007669"/>
    <property type="project" value="UniProtKB-KW"/>
</dbReference>
<dbReference type="AlphaFoldDB" id="A0A4Y9Y9T2"/>
<dbReference type="EMBL" id="SEOQ01000642">
    <property type="protein sequence ID" value="TFY59075.1"/>
    <property type="molecule type" value="Genomic_DNA"/>
</dbReference>
<keyword evidence="2" id="KW-0843">Virulence</keyword>
<keyword evidence="3" id="KW-0732">Signal</keyword>
<evidence type="ECO:0000256" key="1">
    <source>
        <dbReference type="ARBA" id="ARBA00022669"/>
    </source>
</evidence>
<evidence type="ECO:0000256" key="3">
    <source>
        <dbReference type="SAM" id="SignalP"/>
    </source>
</evidence>
<dbReference type="OrthoDB" id="5985073at2759"/>
<dbReference type="InterPro" id="IPR036779">
    <property type="entry name" value="LysM_dom_sf"/>
</dbReference>
<feature type="signal peptide" evidence="3">
    <location>
        <begin position="1"/>
        <end position="22"/>
    </location>
</feature>
<accession>A0A4Y9Y9T2</accession>
<keyword evidence="6" id="KW-1185">Reference proteome</keyword>
<proteinExistence type="predicted"/>